<dbReference type="InParanoid" id="A8W494"/>
<gene>
    <name evidence="3" type="primary">AUGUSTUS-3.0.2_14147</name>
    <name evidence="3" type="ORF">TcasGA2_TC014147</name>
</gene>
<dbReference type="HOGENOM" id="CLU_022576_0_0_1"/>
<sequence>MKASVLVLLFSASIFAHSSASPAENCLVDKCKIEDNCRCSSAINPINDAENFAPQLIAITVSESVVQTLYENYLKPLFFDRKNPDGGPIGLTFYVPHEYTDYSLVQDLYVRGYEIGDHSITKEPNQTYWREATSDDLIDEFKGQKIIISTFANIPYEDIVGVRTPQLQLEGDITFSAYEQSDLGYDNSWPTYAQERILPYTLTYASTQKCTVTIKCPEEQHSGFWVAPITNIKGVNGTECNSLATCLVQGSADEIADWLFDQVKLYRDNNRAPMTLRLDSYWFLFTENSYEGFTKFLDKIAQESDVFLVSVQDILEWIKNPVGYKDYKTPVHDDRTADCLSVNCKLKNINNEDRYMKSCVPCPEVYPWKGNPLGQG</sequence>
<dbReference type="STRING" id="7070.A8W494"/>
<keyword evidence="1" id="KW-0732">Signal</keyword>
<dbReference type="BRENDA" id="3.5.1.41">
    <property type="organism ID" value="6437"/>
</dbReference>
<dbReference type="GO" id="GO:0016787">
    <property type="term" value="F:hydrolase activity"/>
    <property type="evidence" value="ECO:0007669"/>
    <property type="project" value="UniProtKB-ARBA"/>
</dbReference>
<dbReference type="InterPro" id="IPR011330">
    <property type="entry name" value="Glyco_hydro/deAcase_b/a-brl"/>
</dbReference>
<name>A8W494_TRICA</name>
<dbReference type="Gene3D" id="3.20.20.370">
    <property type="entry name" value="Glycoside hydrolase/deacetylase"/>
    <property type="match status" value="1"/>
</dbReference>
<evidence type="ECO:0000313" key="3">
    <source>
        <dbReference type="EMBL" id="EFA03998.1"/>
    </source>
</evidence>
<dbReference type="eggNOG" id="ENOG502R90A">
    <property type="taxonomic scope" value="Eukaryota"/>
</dbReference>
<proteinExistence type="evidence at transcript level"/>
<dbReference type="EMBL" id="KQ971342">
    <property type="protein sequence ID" value="EFA03998.1"/>
    <property type="molecule type" value="Genomic_DNA"/>
</dbReference>
<dbReference type="PANTHER" id="PTHR45985:SF8">
    <property type="entry name" value="CHITIN DEACETYLASE-LIKE 9, ISOFORM A"/>
    <property type="match status" value="1"/>
</dbReference>
<dbReference type="SUPFAM" id="SSF88713">
    <property type="entry name" value="Glycoside hydrolase/deacetylase"/>
    <property type="match status" value="1"/>
</dbReference>
<dbReference type="AlphaFoldDB" id="A8W494"/>
<protein>
    <submittedName>
        <fullName evidence="2">Chitin deacetylase 8</fullName>
    </submittedName>
</protein>
<dbReference type="KEGG" id="tca:662008"/>
<reference evidence="3 4" key="3">
    <citation type="journal article" date="2010" name="Nucleic Acids Res.">
        <title>BeetleBase in 2010: revisions to provide comprehensive genomic information for Tribolium castaneum.</title>
        <authorList>
            <person name="Kim H.S."/>
            <person name="Murphy T."/>
            <person name="Xia J."/>
            <person name="Caragea D."/>
            <person name="Park Y."/>
            <person name="Beeman R.W."/>
            <person name="Lorenzen M.D."/>
            <person name="Butcher S."/>
            <person name="Manak J.R."/>
            <person name="Brown S.J."/>
        </authorList>
    </citation>
    <scope>GENOME REANNOTATION</scope>
    <source>
        <strain evidence="3 4">Georgia GA2</strain>
    </source>
</reference>
<dbReference type="Proteomes" id="UP000007266">
    <property type="component" value="Linkage group 5"/>
</dbReference>
<dbReference type="EMBL" id="EU190491">
    <property type="protein sequence ID" value="ABW74151.1"/>
    <property type="molecule type" value="mRNA"/>
</dbReference>
<keyword evidence="4" id="KW-1185">Reference proteome</keyword>
<feature type="signal peptide" evidence="1">
    <location>
        <begin position="1"/>
        <end position="20"/>
    </location>
</feature>
<accession>A8W494</accession>
<feature type="chain" id="PRO_5010104139" evidence="1">
    <location>
        <begin position="21"/>
        <end position="376"/>
    </location>
</feature>
<dbReference type="GO" id="GO:0005975">
    <property type="term" value="P:carbohydrate metabolic process"/>
    <property type="evidence" value="ECO:0007669"/>
    <property type="project" value="InterPro"/>
</dbReference>
<evidence type="ECO:0000313" key="4">
    <source>
        <dbReference type="Proteomes" id="UP000007266"/>
    </source>
</evidence>
<reference evidence="3" key="4">
    <citation type="submission" date="2014-11" db="EMBL/GenBank/DDBJ databases">
        <title>Tools and pipelines for BioNano data: molecule assembly pipeline and FASTA super scaffolding tool.</title>
        <authorList>
            <person name="Shelton J.M."/>
            <person name="Herndon N."/>
            <person name="Coleman C."/>
            <person name="Lu N."/>
            <person name="Brown S.J."/>
        </authorList>
    </citation>
    <scope>NUCLEOTIDE SEQUENCE</scope>
    <source>
        <strain evidence="3">Georgia GA2</strain>
    </source>
</reference>
<reference evidence="2" key="1">
    <citation type="submission" date="2007-10" db="EMBL/GenBank/DDBJ databases">
        <title>Chitin deacetylase gene family in Tribolium castaneum: Domain organization and phylogenetic analysis of proteins from four species of insects.</title>
        <authorList>
            <person name="Dixit R."/>
            <person name="Arakane Y."/>
            <person name="Beeman R.W."/>
            <person name="Kramer K.J."/>
            <person name="Muthukrishnan S."/>
        </authorList>
    </citation>
    <scope>NUCLEOTIDE SEQUENCE</scope>
</reference>
<reference evidence="3 4" key="2">
    <citation type="journal article" date="2008" name="Nature">
        <title>The genome of the model beetle and pest Tribolium castaneum.</title>
        <authorList>
            <consortium name="Tribolium Genome Sequencing Consortium"/>
            <person name="Richards S."/>
            <person name="Gibbs R.A."/>
            <person name="Weinstock G.M."/>
            <person name="Brown S.J."/>
            <person name="Denell R."/>
            <person name="Beeman R.W."/>
            <person name="Gibbs R."/>
            <person name="Beeman R.W."/>
            <person name="Brown S.J."/>
            <person name="Bucher G."/>
            <person name="Friedrich M."/>
            <person name="Grimmelikhuijzen C.J."/>
            <person name="Klingler M."/>
            <person name="Lorenzen M."/>
            <person name="Richards S."/>
            <person name="Roth S."/>
            <person name="Schroder R."/>
            <person name="Tautz D."/>
            <person name="Zdobnov E.M."/>
            <person name="Muzny D."/>
            <person name="Gibbs R.A."/>
            <person name="Weinstock G.M."/>
            <person name="Attaway T."/>
            <person name="Bell S."/>
            <person name="Buhay C.J."/>
            <person name="Chandrabose M.N."/>
            <person name="Chavez D."/>
            <person name="Clerk-Blankenburg K.P."/>
            <person name="Cree A."/>
            <person name="Dao M."/>
            <person name="Davis C."/>
            <person name="Chacko J."/>
            <person name="Dinh H."/>
            <person name="Dugan-Rocha S."/>
            <person name="Fowler G."/>
            <person name="Garner T.T."/>
            <person name="Garnes J."/>
            <person name="Gnirke A."/>
            <person name="Hawes A."/>
            <person name="Hernandez J."/>
            <person name="Hines S."/>
            <person name="Holder M."/>
            <person name="Hume J."/>
            <person name="Jhangiani S.N."/>
            <person name="Joshi V."/>
            <person name="Khan Z.M."/>
            <person name="Jackson L."/>
            <person name="Kovar C."/>
            <person name="Kowis A."/>
            <person name="Lee S."/>
            <person name="Lewis L.R."/>
            <person name="Margolis J."/>
            <person name="Morgan M."/>
            <person name="Nazareth L.V."/>
            <person name="Nguyen N."/>
            <person name="Okwuonu G."/>
            <person name="Parker D."/>
            <person name="Richards S."/>
            <person name="Ruiz S.J."/>
            <person name="Santibanez J."/>
            <person name="Savard J."/>
            <person name="Scherer S.E."/>
            <person name="Schneider B."/>
            <person name="Sodergren E."/>
            <person name="Tautz D."/>
            <person name="Vattahil S."/>
            <person name="Villasana D."/>
            <person name="White C.S."/>
            <person name="Wright R."/>
            <person name="Park Y."/>
            <person name="Beeman R.W."/>
            <person name="Lord J."/>
            <person name="Oppert B."/>
            <person name="Lorenzen M."/>
            <person name="Brown S."/>
            <person name="Wang L."/>
            <person name="Savard J."/>
            <person name="Tautz D."/>
            <person name="Richards S."/>
            <person name="Weinstock G."/>
            <person name="Gibbs R.A."/>
            <person name="Liu Y."/>
            <person name="Worley K."/>
            <person name="Weinstock G."/>
            <person name="Elsik C.G."/>
            <person name="Reese J.T."/>
            <person name="Elhaik E."/>
            <person name="Landan G."/>
            <person name="Graur D."/>
            <person name="Arensburger P."/>
            <person name="Atkinson P."/>
            <person name="Beeman R.W."/>
            <person name="Beidler J."/>
            <person name="Brown S.J."/>
            <person name="Demuth J.P."/>
            <person name="Drury D.W."/>
            <person name="Du Y.Z."/>
            <person name="Fujiwara H."/>
            <person name="Lorenzen M."/>
            <person name="Maselli V."/>
            <person name="Osanai M."/>
            <person name="Park Y."/>
            <person name="Robertson H.M."/>
            <person name="Tu Z."/>
            <person name="Wang J.J."/>
            <person name="Wang S."/>
            <person name="Richards S."/>
            <person name="Song H."/>
            <person name="Zhang L."/>
            <person name="Sodergren E."/>
            <person name="Werner D."/>
            <person name="Stanke M."/>
            <person name="Morgenstern B."/>
            <person name="Solovyev V."/>
            <person name="Kosarev P."/>
            <person name="Brown G."/>
            <person name="Chen H.C."/>
            <person name="Ermolaeva O."/>
            <person name="Hlavina W."/>
            <person name="Kapustin Y."/>
            <person name="Kiryutin B."/>
            <person name="Kitts P."/>
            <person name="Maglott D."/>
            <person name="Pruitt K."/>
            <person name="Sapojnikov V."/>
            <person name="Souvorov A."/>
            <person name="Mackey A.J."/>
            <person name="Waterhouse R.M."/>
            <person name="Wyder S."/>
            <person name="Zdobnov E.M."/>
            <person name="Zdobnov E.M."/>
            <person name="Wyder S."/>
            <person name="Kriventseva E.V."/>
            <person name="Kadowaki T."/>
            <person name="Bork P."/>
            <person name="Aranda M."/>
            <person name="Bao R."/>
            <person name="Beermann A."/>
            <person name="Berns N."/>
            <person name="Bolognesi R."/>
            <person name="Bonneton F."/>
            <person name="Bopp D."/>
            <person name="Brown S.J."/>
            <person name="Bucher G."/>
            <person name="Butts T."/>
            <person name="Chaumot A."/>
            <person name="Denell R.E."/>
            <person name="Ferrier D.E."/>
            <person name="Friedrich M."/>
            <person name="Gordon C.M."/>
            <person name="Jindra M."/>
            <person name="Klingler M."/>
            <person name="Lan Q."/>
            <person name="Lattorff H.M."/>
            <person name="Laudet V."/>
            <person name="von Levetsow C."/>
            <person name="Liu Z."/>
            <person name="Lutz R."/>
            <person name="Lynch J.A."/>
            <person name="da Fonseca R.N."/>
            <person name="Posnien N."/>
            <person name="Reuter R."/>
            <person name="Roth S."/>
            <person name="Savard J."/>
            <person name="Schinko J.B."/>
            <person name="Schmitt C."/>
            <person name="Schoppmeier M."/>
            <person name="Schroder R."/>
            <person name="Shippy T.D."/>
            <person name="Simonnet F."/>
            <person name="Marques-Souza H."/>
            <person name="Tautz D."/>
            <person name="Tomoyasu Y."/>
            <person name="Trauner J."/>
            <person name="Van der Zee M."/>
            <person name="Vervoort M."/>
            <person name="Wittkopp N."/>
            <person name="Wimmer E.A."/>
            <person name="Yang X."/>
            <person name="Jones A.K."/>
            <person name="Sattelle D.B."/>
            <person name="Ebert P.R."/>
            <person name="Nelson D."/>
            <person name="Scott J.G."/>
            <person name="Beeman R.W."/>
            <person name="Muthukrishnan S."/>
            <person name="Kramer K.J."/>
            <person name="Arakane Y."/>
            <person name="Beeman R.W."/>
            <person name="Zhu Q."/>
            <person name="Hogenkamp D."/>
            <person name="Dixit R."/>
            <person name="Oppert B."/>
            <person name="Jiang H."/>
            <person name="Zou Z."/>
            <person name="Marshall J."/>
            <person name="Elpidina E."/>
            <person name="Vinokurov K."/>
            <person name="Oppert C."/>
            <person name="Zou Z."/>
            <person name="Evans J."/>
            <person name="Lu Z."/>
            <person name="Zhao P."/>
            <person name="Sumathipala N."/>
            <person name="Altincicek B."/>
            <person name="Vilcinskas A."/>
            <person name="Williams M."/>
            <person name="Hultmark D."/>
            <person name="Hetru C."/>
            <person name="Jiang H."/>
            <person name="Grimmelikhuijzen C.J."/>
            <person name="Hauser F."/>
            <person name="Cazzamali G."/>
            <person name="Williamson M."/>
            <person name="Park Y."/>
            <person name="Li B."/>
            <person name="Tanaka Y."/>
            <person name="Predel R."/>
            <person name="Neupert S."/>
            <person name="Schachtner J."/>
            <person name="Verleyen P."/>
            <person name="Raible F."/>
            <person name="Bork P."/>
            <person name="Friedrich M."/>
            <person name="Walden K.K."/>
            <person name="Robertson H.M."/>
            <person name="Angeli S."/>
            <person name="Foret S."/>
            <person name="Bucher G."/>
            <person name="Schuetz S."/>
            <person name="Maleszka R."/>
            <person name="Wimmer E.A."/>
            <person name="Beeman R.W."/>
            <person name="Lorenzen M."/>
            <person name="Tomoyasu Y."/>
            <person name="Miller S.C."/>
            <person name="Grossmann D."/>
            <person name="Bucher G."/>
        </authorList>
    </citation>
    <scope>NUCLEOTIDE SEQUENCE [LARGE SCALE GENOMIC DNA]</scope>
    <source>
        <strain evidence="3 4">Georgia GA2</strain>
    </source>
</reference>
<dbReference type="OMA" id="PGKWQFL"/>
<dbReference type="InterPro" id="IPR052740">
    <property type="entry name" value="CE4"/>
</dbReference>
<dbReference type="OrthoDB" id="504708at2759"/>
<evidence type="ECO:0000313" key="2">
    <source>
        <dbReference type="EMBL" id="ABW74151.1"/>
    </source>
</evidence>
<dbReference type="PANTHER" id="PTHR45985">
    <property type="match status" value="1"/>
</dbReference>
<evidence type="ECO:0000256" key="1">
    <source>
        <dbReference type="SAM" id="SignalP"/>
    </source>
</evidence>
<organism evidence="2">
    <name type="scientific">Tribolium castaneum</name>
    <name type="common">Red flour beetle</name>
    <dbReference type="NCBI Taxonomy" id="7070"/>
    <lineage>
        <taxon>Eukaryota</taxon>
        <taxon>Metazoa</taxon>
        <taxon>Ecdysozoa</taxon>
        <taxon>Arthropoda</taxon>
        <taxon>Hexapoda</taxon>
        <taxon>Insecta</taxon>
        <taxon>Pterygota</taxon>
        <taxon>Neoptera</taxon>
        <taxon>Endopterygota</taxon>
        <taxon>Coleoptera</taxon>
        <taxon>Polyphaga</taxon>
        <taxon>Cucujiformia</taxon>
        <taxon>Tenebrionidae</taxon>
        <taxon>Tenebrionidae incertae sedis</taxon>
        <taxon>Tribolium</taxon>
    </lineage>
</organism>